<comment type="similarity">
    <text evidence="2">Belongs to the prokaryotic/mitochondrial release factor family.</text>
</comment>
<evidence type="ECO:0000256" key="5">
    <source>
        <dbReference type="SAM" id="MobiDB-lite"/>
    </source>
</evidence>
<keyword evidence="4" id="KW-0496">Mitochondrion</keyword>
<organism evidence="7 8">
    <name type="scientific">Australozyma saopauloensis</name>
    <dbReference type="NCBI Taxonomy" id="291208"/>
    <lineage>
        <taxon>Eukaryota</taxon>
        <taxon>Fungi</taxon>
        <taxon>Dikarya</taxon>
        <taxon>Ascomycota</taxon>
        <taxon>Saccharomycotina</taxon>
        <taxon>Pichiomycetes</taxon>
        <taxon>Metschnikowiaceae</taxon>
        <taxon>Australozyma</taxon>
    </lineage>
</organism>
<accession>A0AAX4HEE6</accession>
<evidence type="ECO:0000256" key="2">
    <source>
        <dbReference type="ARBA" id="ARBA00010835"/>
    </source>
</evidence>
<gene>
    <name evidence="7" type="ORF">PUMCH_004328</name>
</gene>
<dbReference type="InterPro" id="IPR045853">
    <property type="entry name" value="Pep_chain_release_fac_I_sf"/>
</dbReference>
<dbReference type="GeneID" id="88175389"/>
<keyword evidence="8" id="KW-1185">Reference proteome</keyword>
<dbReference type="EMBL" id="CP138898">
    <property type="protein sequence ID" value="WPK26957.1"/>
    <property type="molecule type" value="Genomic_DNA"/>
</dbReference>
<dbReference type="GO" id="GO:0003747">
    <property type="term" value="F:translation release factor activity"/>
    <property type="evidence" value="ECO:0007669"/>
    <property type="project" value="InterPro"/>
</dbReference>
<dbReference type="RefSeq" id="XP_062879336.1">
    <property type="nucleotide sequence ID" value="XM_063023266.1"/>
</dbReference>
<evidence type="ECO:0000256" key="1">
    <source>
        <dbReference type="ARBA" id="ARBA00004173"/>
    </source>
</evidence>
<dbReference type="GO" id="GO:0005739">
    <property type="term" value="C:mitochondrion"/>
    <property type="evidence" value="ECO:0007669"/>
    <property type="project" value="UniProtKB-SubCell"/>
</dbReference>
<dbReference type="SUPFAM" id="SSF75620">
    <property type="entry name" value="Release factor"/>
    <property type="match status" value="1"/>
</dbReference>
<feature type="domain" description="Prokaryotic-type class I peptide chain release factors" evidence="6">
    <location>
        <begin position="45"/>
        <end position="140"/>
    </location>
</feature>
<feature type="compositionally biased region" description="Basic residues" evidence="5">
    <location>
        <begin position="126"/>
        <end position="140"/>
    </location>
</feature>
<dbReference type="FunFam" id="3.30.160.20:FF:000065">
    <property type="entry name" value="Peptidyl-tRNA hydrolase domain protein"/>
    <property type="match status" value="1"/>
</dbReference>
<dbReference type="PANTHER" id="PTHR46203:SF1">
    <property type="entry name" value="MITOCHONDRIAL TRANSLATION RELEASE FACTOR IN RESCUE"/>
    <property type="match status" value="1"/>
</dbReference>
<reference evidence="7 8" key="1">
    <citation type="submission" date="2023-10" db="EMBL/GenBank/DDBJ databases">
        <title>Draft Genome Sequence of Candida saopaulonensis from a very Premature Infant with Sepsis.</title>
        <authorList>
            <person name="Ning Y."/>
            <person name="Dai R."/>
            <person name="Xiao M."/>
            <person name="Xu Y."/>
            <person name="Yan Q."/>
            <person name="Zhang L."/>
        </authorList>
    </citation>
    <scope>NUCLEOTIDE SEQUENCE [LARGE SCALE GENOMIC DNA]</scope>
    <source>
        <strain evidence="7 8">19XY460</strain>
    </source>
</reference>
<keyword evidence="3" id="KW-0809">Transit peptide</keyword>
<feature type="region of interest" description="Disordered" evidence="5">
    <location>
        <begin position="126"/>
        <end position="186"/>
    </location>
</feature>
<evidence type="ECO:0000259" key="6">
    <source>
        <dbReference type="Pfam" id="PF00472"/>
    </source>
</evidence>
<dbReference type="GO" id="GO:0032543">
    <property type="term" value="P:mitochondrial translation"/>
    <property type="evidence" value="ECO:0007669"/>
    <property type="project" value="UniProtKB-ARBA"/>
</dbReference>
<dbReference type="Proteomes" id="UP001338582">
    <property type="component" value="Chromosome 5"/>
</dbReference>
<protein>
    <recommendedName>
        <fullName evidence="6">Prokaryotic-type class I peptide chain release factors domain-containing protein</fullName>
    </recommendedName>
</protein>
<feature type="compositionally biased region" description="Acidic residues" evidence="5">
    <location>
        <begin position="146"/>
        <end position="165"/>
    </location>
</feature>
<sequence>MSFFRSAKGAVQAYRSAPFFQRARFSTCFIPLKQVRYPPRPMWLIKEDEIEEKFIKGGGPGGQKINKCNSKVQLTHIPTGIVVNSQHLREQSKNRQMARELLALRLEQLQDPENCRLKFIEDQKIKQKRNKSRKSNKKRKAAMETPDTEDAPQESLEPIDIEAELDMLIQKHTSSDLQNDSREKTL</sequence>
<dbReference type="Gene3D" id="3.30.160.20">
    <property type="match status" value="1"/>
</dbReference>
<dbReference type="KEGG" id="asau:88175389"/>
<dbReference type="InterPro" id="IPR000352">
    <property type="entry name" value="Pep_chain_release_fac_I"/>
</dbReference>
<proteinExistence type="inferred from homology"/>
<dbReference type="InterPro" id="IPR052405">
    <property type="entry name" value="Mito_Transl_Release_Factor"/>
</dbReference>
<evidence type="ECO:0000313" key="8">
    <source>
        <dbReference type="Proteomes" id="UP001338582"/>
    </source>
</evidence>
<evidence type="ECO:0000256" key="4">
    <source>
        <dbReference type="ARBA" id="ARBA00023128"/>
    </source>
</evidence>
<dbReference type="AlphaFoldDB" id="A0AAX4HEE6"/>
<dbReference type="Pfam" id="PF00472">
    <property type="entry name" value="RF-1"/>
    <property type="match status" value="1"/>
</dbReference>
<name>A0AAX4HEE6_9ASCO</name>
<evidence type="ECO:0000256" key="3">
    <source>
        <dbReference type="ARBA" id="ARBA00022946"/>
    </source>
</evidence>
<dbReference type="PANTHER" id="PTHR46203">
    <property type="entry name" value="PROBABLE PEPTIDE CHAIN RELEASE FACTOR C12ORF65"/>
    <property type="match status" value="1"/>
</dbReference>
<evidence type="ECO:0000313" key="7">
    <source>
        <dbReference type="EMBL" id="WPK26957.1"/>
    </source>
</evidence>
<comment type="subcellular location">
    <subcellularLocation>
        <location evidence="1">Mitochondrion</location>
    </subcellularLocation>
</comment>